<dbReference type="EnsemblBacteria" id="ABK78357">
    <property type="protein sequence ID" value="ABK78357"/>
    <property type="gene ID" value="CENSYa_1746"/>
</dbReference>
<evidence type="ECO:0000313" key="1">
    <source>
        <dbReference type="EMBL" id="ABK78357.1"/>
    </source>
</evidence>
<organism evidence="1 2">
    <name type="scientific">Cenarchaeum symbiosum (strain A)</name>
    <dbReference type="NCBI Taxonomy" id="414004"/>
    <lineage>
        <taxon>Archaea</taxon>
        <taxon>Nitrososphaerota</taxon>
        <taxon>Candidatus Cenarchaeales</taxon>
        <taxon>Candidatus Cenarchaeaceae</taxon>
        <taxon>Candidatus Cenarchaeum</taxon>
    </lineage>
</organism>
<dbReference type="EMBL" id="DP000238">
    <property type="protein sequence ID" value="ABK78357.1"/>
    <property type="molecule type" value="Genomic_DNA"/>
</dbReference>
<reference evidence="1 2" key="1">
    <citation type="journal article" date="2006" name="Proc. Natl. Acad. Sci. U.S.A.">
        <title>Genomic analysis of the uncultivated marine crenarchaeote Cenarchaeum symbiosum.</title>
        <authorList>
            <person name="Hallam S.J."/>
            <person name="Konstantinidis K.T."/>
            <person name="Putnam N."/>
            <person name="Schleper C."/>
            <person name="Watanabe Y."/>
            <person name="Sugahara J."/>
            <person name="Preston C."/>
            <person name="de la Torre J."/>
            <person name="Richardson P.M."/>
            <person name="DeLong E.F."/>
        </authorList>
    </citation>
    <scope>NUCLEOTIDE SEQUENCE [LARGE SCALE GENOMIC DNA]</scope>
    <source>
        <strain evidence="2">A</strain>
    </source>
</reference>
<gene>
    <name evidence="1" type="ordered locus">CENSYa_1746</name>
</gene>
<dbReference type="KEGG" id="csy:CENSYa_1746"/>
<evidence type="ECO:0000313" key="2">
    <source>
        <dbReference type="Proteomes" id="UP000000758"/>
    </source>
</evidence>
<dbReference type="STRING" id="414004.CENSYa_1746"/>
<dbReference type="HOGENOM" id="CLU_1387531_0_0_2"/>
<proteinExistence type="predicted"/>
<dbReference type="AlphaFoldDB" id="A0RYE0"/>
<keyword evidence="2" id="KW-1185">Reference proteome</keyword>
<dbReference type="SUPFAM" id="SSF88723">
    <property type="entry name" value="PIN domain-like"/>
    <property type="match status" value="1"/>
</dbReference>
<sequence length="196" mass="22503">MLDNKTGENAPTHGSEEDLSDRVYFDTMIYLGEYVEKNDDFTRIFNMVREKKFQLVVSTINLLEIRRYITHKYQFRGLKNAKTTCLFQNVNDEYNDVVNGIRGDLGIICRQALHDIGELEMEKLAKDIHCLCKEDFYEIGKIAGSADVLQLKAARNMGCIKFITIDTALLKLRSHNGFLGMRIMTPRDLSAGWRAP</sequence>
<dbReference type="InterPro" id="IPR029060">
    <property type="entry name" value="PIN-like_dom_sf"/>
</dbReference>
<accession>A0RYE0</accession>
<dbReference type="Proteomes" id="UP000000758">
    <property type="component" value="Chromosome"/>
</dbReference>
<name>A0RYE0_CENSY</name>
<evidence type="ECO:0008006" key="3">
    <source>
        <dbReference type="Google" id="ProtNLM"/>
    </source>
</evidence>
<protein>
    <recommendedName>
        <fullName evidence="3">PIN domain-containing protein</fullName>
    </recommendedName>
</protein>